<dbReference type="InterPro" id="IPR036236">
    <property type="entry name" value="Znf_C2H2_sf"/>
</dbReference>
<keyword evidence="5" id="KW-0677">Repeat</keyword>
<organism evidence="14">
    <name type="scientific">Diabrotica virgifera virgifera</name>
    <name type="common">western corn rootworm</name>
    <dbReference type="NCBI Taxonomy" id="50390"/>
    <lineage>
        <taxon>Eukaryota</taxon>
        <taxon>Metazoa</taxon>
        <taxon>Ecdysozoa</taxon>
        <taxon>Arthropoda</taxon>
        <taxon>Hexapoda</taxon>
        <taxon>Insecta</taxon>
        <taxon>Pterygota</taxon>
        <taxon>Neoptera</taxon>
        <taxon>Endopterygota</taxon>
        <taxon>Coleoptera</taxon>
        <taxon>Polyphaga</taxon>
        <taxon>Cucujiformia</taxon>
        <taxon>Chrysomeloidea</taxon>
        <taxon>Chrysomelidae</taxon>
        <taxon>Galerucinae</taxon>
        <taxon>Diabroticina</taxon>
        <taxon>Diabroticites</taxon>
        <taxon>Diabrotica</taxon>
    </lineage>
</organism>
<evidence type="ECO:0000256" key="9">
    <source>
        <dbReference type="ARBA" id="ARBA00023163"/>
    </source>
</evidence>
<evidence type="ECO:0000259" key="13">
    <source>
        <dbReference type="PROSITE" id="PS50157"/>
    </source>
</evidence>
<sequence>MINASLKNTKTEKTKTTRKKSITVNSKAIKNPGFIQNTEKYKNPFDYSVHLENSKHSKDPPKTEEERQNIKKFVWDCKVCSKEHESKESLLQHYEMHKTIAEQLEDCSEDQTDKYVFLDSDDEKVTCDLCLATFKNKTTYHGHLQQYHRSKENYCEICKYNFANEFSLSIHNATHSSDPNTYTCVICKSFSTVITDSLFFHIRTEHLKEELYCSECDTHFFSNTWLEDHKMFHKKSQEFEPKRCKICSREFPTTKQLLVHIQESHSDNPLIKFRKYKCTTCNLTLPYKRNLDLHMKHLHSSEKEKVSFLCTDCGRSFASRGPLTLHMKIHKEGQYVCSFCNRKFKQRQSLTIHVRTHTGEKPFKCHLCDKTFAQRSPLTVHLRQHTGERPYSCRKCQKGCVTKTIRDKHEKTCKKTCKK</sequence>
<evidence type="ECO:0000256" key="7">
    <source>
        <dbReference type="ARBA" id="ARBA00022833"/>
    </source>
</evidence>
<dbReference type="GO" id="GO:0006355">
    <property type="term" value="P:regulation of DNA-templated transcription"/>
    <property type="evidence" value="ECO:0007669"/>
    <property type="project" value="UniProtKB-ARBA"/>
</dbReference>
<keyword evidence="6 11" id="KW-0863">Zinc-finger</keyword>
<evidence type="ECO:0000256" key="11">
    <source>
        <dbReference type="PROSITE-ProRule" id="PRU00042"/>
    </source>
</evidence>
<dbReference type="FunFam" id="3.30.160.60:FF:000060">
    <property type="entry name" value="zinc finger protein 436"/>
    <property type="match status" value="1"/>
</dbReference>
<feature type="domain" description="C2H2-type" evidence="13">
    <location>
        <begin position="211"/>
        <end position="238"/>
    </location>
</feature>
<evidence type="ECO:0000256" key="5">
    <source>
        <dbReference type="ARBA" id="ARBA00022737"/>
    </source>
</evidence>
<dbReference type="FunCoup" id="A0A6P7F5T1">
    <property type="interactions" value="39"/>
</dbReference>
<keyword evidence="8" id="KW-0805">Transcription regulation</keyword>
<dbReference type="PANTHER" id="PTHR24379">
    <property type="entry name" value="KRAB AND ZINC FINGER DOMAIN-CONTAINING"/>
    <property type="match status" value="1"/>
</dbReference>
<comment type="function">
    <text evidence="1">May be involved in transcriptional regulation.</text>
</comment>
<keyword evidence="9" id="KW-0804">Transcription</keyword>
<dbReference type="GO" id="GO:0008270">
    <property type="term" value="F:zinc ion binding"/>
    <property type="evidence" value="ECO:0007669"/>
    <property type="project" value="UniProtKB-KW"/>
</dbReference>
<feature type="region of interest" description="Disordered" evidence="12">
    <location>
        <begin position="1"/>
        <end position="23"/>
    </location>
</feature>
<dbReference type="PANTHER" id="PTHR24379:SF122">
    <property type="entry name" value="SIMILAR TO ZINC FINGER PROTEIN 84 (HPF2)"/>
    <property type="match status" value="1"/>
</dbReference>
<dbReference type="SMART" id="SM00355">
    <property type="entry name" value="ZnF_C2H2"/>
    <property type="match status" value="11"/>
</dbReference>
<feature type="domain" description="C2H2-type" evidence="13">
    <location>
        <begin position="153"/>
        <end position="180"/>
    </location>
</feature>
<dbReference type="AlphaFoldDB" id="A0A6P7F5T1"/>
<evidence type="ECO:0000313" key="14">
    <source>
        <dbReference type="RefSeq" id="XP_028128800.1"/>
    </source>
</evidence>
<evidence type="ECO:0000256" key="12">
    <source>
        <dbReference type="SAM" id="MobiDB-lite"/>
    </source>
</evidence>
<protein>
    <submittedName>
        <fullName evidence="14">Zinc finger protein OZF-like</fullName>
    </submittedName>
</protein>
<keyword evidence="10" id="KW-0539">Nucleus</keyword>
<reference evidence="14" key="1">
    <citation type="submission" date="2025-08" db="UniProtKB">
        <authorList>
            <consortium name="RefSeq"/>
        </authorList>
    </citation>
    <scope>IDENTIFICATION</scope>
    <source>
        <tissue evidence="14">Whole insect</tissue>
    </source>
</reference>
<evidence type="ECO:0000256" key="6">
    <source>
        <dbReference type="ARBA" id="ARBA00022771"/>
    </source>
</evidence>
<feature type="domain" description="C2H2-type" evidence="13">
    <location>
        <begin position="276"/>
        <end position="304"/>
    </location>
</feature>
<dbReference type="FunFam" id="3.30.160.60:FF:002343">
    <property type="entry name" value="Zinc finger protein 33A"/>
    <property type="match status" value="1"/>
</dbReference>
<dbReference type="SUPFAM" id="SSF57667">
    <property type="entry name" value="beta-beta-alpha zinc fingers"/>
    <property type="match status" value="3"/>
</dbReference>
<evidence type="ECO:0000256" key="3">
    <source>
        <dbReference type="ARBA" id="ARBA00006991"/>
    </source>
</evidence>
<feature type="domain" description="C2H2-type" evidence="13">
    <location>
        <begin position="363"/>
        <end position="390"/>
    </location>
</feature>
<dbReference type="RefSeq" id="XP_028128800.1">
    <property type="nucleotide sequence ID" value="XM_028272999.1"/>
</dbReference>
<dbReference type="InterPro" id="IPR013087">
    <property type="entry name" value="Znf_C2H2_type"/>
</dbReference>
<comment type="subcellular location">
    <subcellularLocation>
        <location evidence="2">Nucleus</location>
    </subcellularLocation>
</comment>
<dbReference type="GO" id="GO:0005634">
    <property type="term" value="C:nucleus"/>
    <property type="evidence" value="ECO:0007669"/>
    <property type="project" value="UniProtKB-SubCell"/>
</dbReference>
<evidence type="ECO:0000256" key="10">
    <source>
        <dbReference type="ARBA" id="ARBA00023242"/>
    </source>
</evidence>
<comment type="similarity">
    <text evidence="3">Belongs to the krueppel C2H2-type zinc-finger protein family.</text>
</comment>
<name>A0A6P7F5T1_DIAVI</name>
<feature type="domain" description="C2H2-type" evidence="13">
    <location>
        <begin position="242"/>
        <end position="270"/>
    </location>
</feature>
<accession>A0A6P7F5T1</accession>
<dbReference type="PROSITE" id="PS50157">
    <property type="entry name" value="ZINC_FINGER_C2H2_2"/>
    <property type="match status" value="7"/>
</dbReference>
<keyword evidence="4" id="KW-0479">Metal-binding</keyword>
<evidence type="ECO:0000256" key="1">
    <source>
        <dbReference type="ARBA" id="ARBA00003767"/>
    </source>
</evidence>
<dbReference type="FunFam" id="3.30.160.60:FF:000446">
    <property type="entry name" value="Zinc finger protein"/>
    <property type="match status" value="1"/>
</dbReference>
<evidence type="ECO:0000256" key="8">
    <source>
        <dbReference type="ARBA" id="ARBA00023015"/>
    </source>
</evidence>
<keyword evidence="7" id="KW-0862">Zinc</keyword>
<evidence type="ECO:0000256" key="2">
    <source>
        <dbReference type="ARBA" id="ARBA00004123"/>
    </source>
</evidence>
<dbReference type="Pfam" id="PF00096">
    <property type="entry name" value="zf-C2H2"/>
    <property type="match status" value="3"/>
</dbReference>
<proteinExistence type="inferred from homology"/>
<dbReference type="InParanoid" id="A0A6P7F5T1"/>
<dbReference type="Pfam" id="PF12874">
    <property type="entry name" value="zf-met"/>
    <property type="match status" value="1"/>
</dbReference>
<dbReference type="Gene3D" id="3.30.160.60">
    <property type="entry name" value="Classic Zinc Finger"/>
    <property type="match status" value="5"/>
</dbReference>
<feature type="domain" description="C2H2-type" evidence="13">
    <location>
        <begin position="308"/>
        <end position="335"/>
    </location>
</feature>
<dbReference type="PROSITE" id="PS00028">
    <property type="entry name" value="ZINC_FINGER_C2H2_1"/>
    <property type="match status" value="7"/>
</dbReference>
<evidence type="ECO:0000256" key="4">
    <source>
        <dbReference type="ARBA" id="ARBA00022723"/>
    </source>
</evidence>
<feature type="domain" description="C2H2-type" evidence="13">
    <location>
        <begin position="335"/>
        <end position="362"/>
    </location>
</feature>
<gene>
    <name evidence="14" type="primary">LOC114325069</name>
</gene>